<gene>
    <name evidence="1" type="ORF">ACFPM1_03565</name>
</gene>
<organism evidence="1 2">
    <name type="scientific">Halorubrum rubrum</name>
    <dbReference type="NCBI Taxonomy" id="1126240"/>
    <lineage>
        <taxon>Archaea</taxon>
        <taxon>Methanobacteriati</taxon>
        <taxon>Methanobacteriota</taxon>
        <taxon>Stenosarchaea group</taxon>
        <taxon>Halobacteria</taxon>
        <taxon>Halobacteriales</taxon>
        <taxon>Haloferacaceae</taxon>
        <taxon>Halorubrum</taxon>
    </lineage>
</organism>
<dbReference type="AlphaFoldDB" id="A0ABD5QYS8"/>
<dbReference type="EMBL" id="JBHSKY010000003">
    <property type="protein sequence ID" value="MFC5277848.1"/>
    <property type="molecule type" value="Genomic_DNA"/>
</dbReference>
<evidence type="ECO:0008006" key="3">
    <source>
        <dbReference type="Google" id="ProtNLM"/>
    </source>
</evidence>
<dbReference type="Proteomes" id="UP001596118">
    <property type="component" value="Unassembled WGS sequence"/>
</dbReference>
<accession>A0ABD5QYS8</accession>
<protein>
    <recommendedName>
        <fullName evidence="3">CopG family transcriptional regulator</fullName>
    </recommendedName>
</protein>
<sequence length="73" mass="8347">MNTETEVRTVEIPEHLHERVERRTAGTTFESVDEYVRFVLEEVVAADADDGSYDDVDDEDVQARLRSLGYLDA</sequence>
<reference evidence="1 2" key="1">
    <citation type="journal article" date="2019" name="Int. J. Syst. Evol. Microbiol.">
        <title>The Global Catalogue of Microorganisms (GCM) 10K type strain sequencing project: providing services to taxonomists for standard genome sequencing and annotation.</title>
        <authorList>
            <consortium name="The Broad Institute Genomics Platform"/>
            <consortium name="The Broad Institute Genome Sequencing Center for Infectious Disease"/>
            <person name="Wu L."/>
            <person name="Ma J."/>
        </authorList>
    </citation>
    <scope>NUCLEOTIDE SEQUENCE [LARGE SCALE GENOMIC DNA]</scope>
    <source>
        <strain evidence="1 2">CGMCC 1.12124</strain>
    </source>
</reference>
<dbReference type="RefSeq" id="WP_256412365.1">
    <property type="nucleotide sequence ID" value="NZ_JANHDM010000009.1"/>
</dbReference>
<proteinExistence type="predicted"/>
<keyword evidence="2" id="KW-1185">Reference proteome</keyword>
<evidence type="ECO:0000313" key="2">
    <source>
        <dbReference type="Proteomes" id="UP001596118"/>
    </source>
</evidence>
<comment type="caution">
    <text evidence="1">The sequence shown here is derived from an EMBL/GenBank/DDBJ whole genome shotgun (WGS) entry which is preliminary data.</text>
</comment>
<evidence type="ECO:0000313" key="1">
    <source>
        <dbReference type="EMBL" id="MFC5277848.1"/>
    </source>
</evidence>
<name>A0ABD5QYS8_9EURY</name>